<dbReference type="GO" id="GO:0008233">
    <property type="term" value="F:peptidase activity"/>
    <property type="evidence" value="ECO:0007669"/>
    <property type="project" value="UniProtKB-KW"/>
</dbReference>
<dbReference type="Gene3D" id="3.90.226.10">
    <property type="entry name" value="2-enoyl-CoA Hydratase, Chain A, domain 1"/>
    <property type="match status" value="1"/>
</dbReference>
<dbReference type="Pfam" id="PF01972">
    <property type="entry name" value="SDH_protease"/>
    <property type="match status" value="1"/>
</dbReference>
<dbReference type="AlphaFoldDB" id="E6SK18"/>
<accession>E6SK18</accession>
<evidence type="ECO:0000313" key="2">
    <source>
        <dbReference type="EMBL" id="ADU51159.1"/>
    </source>
</evidence>
<dbReference type="NCBIfam" id="NF047768">
    <property type="entry name" value="Clp_like_SDH"/>
    <property type="match status" value="1"/>
</dbReference>
<keyword evidence="2" id="KW-0645">Protease</keyword>
<name>E6SK18_THEM7</name>
<dbReference type="GO" id="GO:0016020">
    <property type="term" value="C:membrane"/>
    <property type="evidence" value="ECO:0007669"/>
    <property type="project" value="InterPro"/>
</dbReference>
<dbReference type="KEGG" id="tmr:Tmar_1046"/>
<dbReference type="HOGENOM" id="CLU_067083_0_0_9"/>
<dbReference type="eggNOG" id="COG0616">
    <property type="taxonomic scope" value="Bacteria"/>
</dbReference>
<reference evidence="3" key="2">
    <citation type="journal article" date="2010" name="Stand. Genomic Sci.">
        <title>Complete genome sequence of Thermaerobacter marianensis type strain (7p75aT).</title>
        <authorList>
            <person name="Han C."/>
            <person name="Gu W."/>
            <person name="Zhang X."/>
            <person name="Lapidus A."/>
            <person name="Nolan M."/>
            <person name="Copeland A."/>
            <person name="Lucas S."/>
            <person name="Glavina Del Rio T."/>
            <person name="Tice H."/>
            <person name="Cheng J."/>
            <person name="Tapia R."/>
            <person name="Goodwin L."/>
            <person name="Pitluck S."/>
            <person name="Pagani I."/>
            <person name="Ivanova N."/>
            <person name="Mavromatis K."/>
            <person name="Mikhailova N."/>
            <person name="Pati A."/>
            <person name="Chen A."/>
            <person name="Palaniappan K."/>
            <person name="Land M."/>
            <person name="Hauser L."/>
            <person name="Chang Y."/>
            <person name="Jeffries C."/>
            <person name="Schneider S."/>
            <person name="Rohde M."/>
            <person name="Goker M."/>
            <person name="Pukall R."/>
            <person name="Woyke T."/>
            <person name="Bristow J."/>
            <person name="Eisen J."/>
            <person name="Markowitz V."/>
            <person name="Hugenholtz P."/>
            <person name="Kyrpides N."/>
            <person name="Klenk H."/>
            <person name="Detter J."/>
        </authorList>
    </citation>
    <scope>NUCLEOTIDE SEQUENCE [LARGE SCALE GENOMIC DNA]</scope>
    <source>
        <strain evidence="3">ATCC 700841 / DSM 12885 / JCM 10246 / 7p75a</strain>
    </source>
</reference>
<evidence type="ECO:0000256" key="1">
    <source>
        <dbReference type="SAM" id="Phobius"/>
    </source>
</evidence>
<dbReference type="InterPro" id="IPR002825">
    <property type="entry name" value="Pept_S49_ser-pept_pro"/>
</dbReference>
<keyword evidence="1" id="KW-1133">Transmembrane helix</keyword>
<feature type="transmembrane region" description="Helical" evidence="1">
    <location>
        <begin position="6"/>
        <end position="26"/>
    </location>
</feature>
<reference evidence="2 3" key="1">
    <citation type="journal article" date="2010" name="Stand. Genomic Sci.">
        <title>Complete genome sequence of Thermaerobacter marianensis type strain (7p75a).</title>
        <authorList>
            <person name="Han C."/>
            <person name="Gu W."/>
            <person name="Zhang X."/>
            <person name="Lapidus A."/>
            <person name="Nolan M."/>
            <person name="Copeland A."/>
            <person name="Lucas S."/>
            <person name="Del Rio T.G."/>
            <person name="Tice H."/>
            <person name="Cheng J.F."/>
            <person name="Tapia R."/>
            <person name="Goodwin L."/>
            <person name="Pitluck S."/>
            <person name="Pagani I."/>
            <person name="Ivanova N."/>
            <person name="Mavromatis K."/>
            <person name="Mikhailova N."/>
            <person name="Pati A."/>
            <person name="Chen A."/>
            <person name="Palaniappan K."/>
            <person name="Land M."/>
            <person name="Hauser L."/>
            <person name="Chang Y.J."/>
            <person name="Jeffries C.D."/>
            <person name="Schneider S."/>
            <person name="Rohde M."/>
            <person name="Goker M."/>
            <person name="Pukall R."/>
            <person name="Woyke T."/>
            <person name="Bristow J."/>
            <person name="Eisen J.A."/>
            <person name="Markowitz V."/>
            <person name="Hugenholtz P."/>
            <person name="Kyrpides N.C."/>
            <person name="Klenk H.P."/>
            <person name="Detter J.C."/>
        </authorList>
    </citation>
    <scope>NUCLEOTIDE SEQUENCE [LARGE SCALE GENOMIC DNA]</scope>
    <source>
        <strain evidence="3">ATCC 700841 / DSM 12885 / JCM 10246 / 7p75a</strain>
    </source>
</reference>
<dbReference type="OrthoDB" id="9806253at2"/>
<organism evidence="2 3">
    <name type="scientific">Thermaerobacter marianensis (strain ATCC 700841 / DSM 12885 / JCM 10246 / 7p75a)</name>
    <dbReference type="NCBI Taxonomy" id="644966"/>
    <lineage>
        <taxon>Bacteria</taxon>
        <taxon>Bacillati</taxon>
        <taxon>Bacillota</taxon>
        <taxon>Clostridia</taxon>
        <taxon>Eubacteriales</taxon>
        <taxon>Clostridiales Family XVII. Incertae Sedis</taxon>
        <taxon>Thermaerobacter</taxon>
    </lineage>
</organism>
<sequence>MDATLGALLSNLFWLALILWSLLPLLRQRRISDRRLQVIRQLERERGSRVITLIHRQESLSFLGIPLTRYITVDDSEQVLRAIRYTPPNMPIDLIVHTPGGLVLAAEQIAEAIRRHRGPVTVMVPHYAMSGGTLIALAADQIWMDENAVLGPVDPQLGGYPAASILAAIRQKGPDKVDDKTLVLGDVAQKAIAQVRQTVYRLLQDRLAEEDARRVAEALTEGRWTHDFPIGCDELRALGLEVRCELPDLVYRLMELYPQPEGRRPSVQFVPVPYAERHTR</sequence>
<gene>
    <name evidence="2" type="ordered locus">Tmar_1046</name>
</gene>
<proteinExistence type="predicted"/>
<dbReference type="GO" id="GO:0006508">
    <property type="term" value="P:proteolysis"/>
    <property type="evidence" value="ECO:0007669"/>
    <property type="project" value="UniProtKB-KW"/>
</dbReference>
<protein>
    <submittedName>
        <fullName evidence="2">Periplasmic serine protease</fullName>
    </submittedName>
</protein>
<keyword evidence="1" id="KW-0472">Membrane</keyword>
<keyword evidence="3" id="KW-1185">Reference proteome</keyword>
<dbReference type="Proteomes" id="UP000008915">
    <property type="component" value="Chromosome"/>
</dbReference>
<dbReference type="RefSeq" id="WP_013495464.1">
    <property type="nucleotide sequence ID" value="NC_014831.1"/>
</dbReference>
<dbReference type="SUPFAM" id="SSF52096">
    <property type="entry name" value="ClpP/crotonase"/>
    <property type="match status" value="1"/>
</dbReference>
<dbReference type="InterPro" id="IPR029045">
    <property type="entry name" value="ClpP/crotonase-like_dom_sf"/>
</dbReference>
<dbReference type="PANTHER" id="PTHR35984">
    <property type="entry name" value="PERIPLASMIC SERINE PROTEASE"/>
    <property type="match status" value="1"/>
</dbReference>
<evidence type="ECO:0000313" key="3">
    <source>
        <dbReference type="Proteomes" id="UP000008915"/>
    </source>
</evidence>
<dbReference type="EMBL" id="CP002344">
    <property type="protein sequence ID" value="ADU51159.1"/>
    <property type="molecule type" value="Genomic_DNA"/>
</dbReference>
<keyword evidence="1" id="KW-0812">Transmembrane</keyword>
<keyword evidence="2" id="KW-0378">Hydrolase</keyword>
<dbReference type="PANTHER" id="PTHR35984:SF1">
    <property type="entry name" value="PERIPLASMIC SERINE PROTEASE"/>
    <property type="match status" value="1"/>
</dbReference>